<dbReference type="RefSeq" id="WP_284299338.1">
    <property type="nucleotide sequence ID" value="NZ_BSSV01000006.1"/>
</dbReference>
<dbReference type="EMBL" id="BSSV01000006">
    <property type="protein sequence ID" value="GLX86361.1"/>
    <property type="molecule type" value="Genomic_DNA"/>
</dbReference>
<dbReference type="InterPro" id="IPR021874">
    <property type="entry name" value="Phage_Mu_Gp27"/>
</dbReference>
<sequence length="191" mass="21107">MTDKKKRGKASKIDLLPEPLKKELDSLLRNKQYSQAQILEAINQRISDAGLPDNDKISKSGLSRYSVEMETVGQEIRAMRESTEMWIAQFGDKPTGETSKLLLEMLRTQHFKLLMQANADPDIVLDPKTINTLALALNRLESASMLSLKHEKEIRKGFAEEAATEAEEAAIAAGLTSEAAQTIKAQILGIA</sequence>
<keyword evidence="2" id="KW-1185">Reference proteome</keyword>
<evidence type="ECO:0000313" key="1">
    <source>
        <dbReference type="EMBL" id="GLX86361.1"/>
    </source>
</evidence>
<organism evidence="1 2">
    <name type="scientific">Thalassotalea loyana</name>
    <dbReference type="NCBI Taxonomy" id="280483"/>
    <lineage>
        <taxon>Bacteria</taxon>
        <taxon>Pseudomonadati</taxon>
        <taxon>Pseudomonadota</taxon>
        <taxon>Gammaproteobacteria</taxon>
        <taxon>Alteromonadales</taxon>
        <taxon>Colwelliaceae</taxon>
        <taxon>Thalassotalea</taxon>
    </lineage>
</organism>
<dbReference type="Pfam" id="PF11985">
    <property type="entry name" value="Phage_Mu_Gp27"/>
    <property type="match status" value="1"/>
</dbReference>
<dbReference type="Proteomes" id="UP001157134">
    <property type="component" value="Unassembled WGS sequence"/>
</dbReference>
<reference evidence="1 2" key="1">
    <citation type="submission" date="2023-03" db="EMBL/GenBank/DDBJ databases">
        <title>Thalassotalea loyana LMG 22536T draft genome sequence.</title>
        <authorList>
            <person name="Sawabe T."/>
        </authorList>
    </citation>
    <scope>NUCLEOTIDE SEQUENCE [LARGE SCALE GENOMIC DNA]</scope>
    <source>
        <strain evidence="1 2">LMG 22536</strain>
    </source>
</reference>
<name>A0ABQ6HID4_9GAMM</name>
<gene>
    <name evidence="1" type="primary">gpD</name>
    <name evidence="1" type="ORF">tloyanaT_26140</name>
</gene>
<evidence type="ECO:0008006" key="3">
    <source>
        <dbReference type="Google" id="ProtNLM"/>
    </source>
</evidence>
<evidence type="ECO:0000313" key="2">
    <source>
        <dbReference type="Proteomes" id="UP001157134"/>
    </source>
</evidence>
<comment type="caution">
    <text evidence="1">The sequence shown here is derived from an EMBL/GenBank/DDBJ whole genome shotgun (WGS) entry which is preliminary data.</text>
</comment>
<accession>A0ABQ6HID4</accession>
<proteinExistence type="predicted"/>
<protein>
    <recommendedName>
        <fullName evidence="3">DUF3486 family protein</fullName>
    </recommendedName>
</protein>